<evidence type="ECO:0000256" key="2">
    <source>
        <dbReference type="ARBA" id="ARBA00006275"/>
    </source>
</evidence>
<dbReference type="Pfam" id="PF07980">
    <property type="entry name" value="SusD_RagB"/>
    <property type="match status" value="1"/>
</dbReference>
<evidence type="ECO:0000256" key="3">
    <source>
        <dbReference type="ARBA" id="ARBA00022729"/>
    </source>
</evidence>
<reference evidence="9 10" key="1">
    <citation type="submission" date="2019-03" db="EMBL/GenBank/DDBJ databases">
        <title>Genomic Encyclopedia of Archaeal and Bacterial Type Strains, Phase II (KMG-II): from individual species to whole genera.</title>
        <authorList>
            <person name="Goeker M."/>
        </authorList>
    </citation>
    <scope>NUCLEOTIDE SEQUENCE [LARGE SCALE GENOMIC DNA]</scope>
    <source>
        <strain evidence="9 10">DSM 28353</strain>
    </source>
</reference>
<evidence type="ECO:0000256" key="6">
    <source>
        <dbReference type="SAM" id="SignalP"/>
    </source>
</evidence>
<organism evidence="9 10">
    <name type="scientific">Sphingobacterium yanglingense</name>
    <dbReference type="NCBI Taxonomy" id="1437280"/>
    <lineage>
        <taxon>Bacteria</taxon>
        <taxon>Pseudomonadati</taxon>
        <taxon>Bacteroidota</taxon>
        <taxon>Sphingobacteriia</taxon>
        <taxon>Sphingobacteriales</taxon>
        <taxon>Sphingobacteriaceae</taxon>
        <taxon>Sphingobacterium</taxon>
    </lineage>
</organism>
<gene>
    <name evidence="9" type="ORF">CLV99_4480</name>
</gene>
<evidence type="ECO:0000259" key="7">
    <source>
        <dbReference type="Pfam" id="PF07980"/>
    </source>
</evidence>
<protein>
    <submittedName>
        <fullName evidence="9">Putative outer membrane starch-binding protein</fullName>
    </submittedName>
</protein>
<proteinExistence type="inferred from homology"/>
<keyword evidence="4" id="KW-0472">Membrane</keyword>
<dbReference type="Proteomes" id="UP000295292">
    <property type="component" value="Unassembled WGS sequence"/>
</dbReference>
<dbReference type="PROSITE" id="PS51257">
    <property type="entry name" value="PROKAR_LIPOPROTEIN"/>
    <property type="match status" value="1"/>
</dbReference>
<evidence type="ECO:0000313" key="10">
    <source>
        <dbReference type="Proteomes" id="UP000295292"/>
    </source>
</evidence>
<dbReference type="EMBL" id="SNYV01000019">
    <property type="protein sequence ID" value="TDQ73428.1"/>
    <property type="molecule type" value="Genomic_DNA"/>
</dbReference>
<feature type="domain" description="RagB/SusD" evidence="7">
    <location>
        <begin position="269"/>
        <end position="548"/>
    </location>
</feature>
<keyword evidence="3 6" id="KW-0732">Signal</keyword>
<dbReference type="Pfam" id="PF14322">
    <property type="entry name" value="SusD-like_3"/>
    <property type="match status" value="1"/>
</dbReference>
<dbReference type="Gene3D" id="1.25.40.390">
    <property type="match status" value="1"/>
</dbReference>
<comment type="subcellular location">
    <subcellularLocation>
        <location evidence="1">Cell outer membrane</location>
    </subcellularLocation>
</comment>
<evidence type="ECO:0000256" key="1">
    <source>
        <dbReference type="ARBA" id="ARBA00004442"/>
    </source>
</evidence>
<feature type="domain" description="SusD-like N-terminal" evidence="8">
    <location>
        <begin position="86"/>
        <end position="212"/>
    </location>
</feature>
<evidence type="ECO:0000256" key="4">
    <source>
        <dbReference type="ARBA" id="ARBA00023136"/>
    </source>
</evidence>
<dbReference type="InterPro" id="IPR033985">
    <property type="entry name" value="SusD-like_N"/>
</dbReference>
<name>A0A4R6W4C0_9SPHI</name>
<dbReference type="GO" id="GO:0009279">
    <property type="term" value="C:cell outer membrane"/>
    <property type="evidence" value="ECO:0007669"/>
    <property type="project" value="UniProtKB-SubCell"/>
</dbReference>
<feature type="chain" id="PRO_5020464292" evidence="6">
    <location>
        <begin position="27"/>
        <end position="548"/>
    </location>
</feature>
<evidence type="ECO:0000259" key="8">
    <source>
        <dbReference type="Pfam" id="PF14322"/>
    </source>
</evidence>
<feature type="signal peptide" evidence="6">
    <location>
        <begin position="1"/>
        <end position="26"/>
    </location>
</feature>
<comment type="similarity">
    <text evidence="2">Belongs to the SusD family.</text>
</comment>
<keyword evidence="5" id="KW-0998">Cell outer membrane</keyword>
<dbReference type="RefSeq" id="WP_133586606.1">
    <property type="nucleotide sequence ID" value="NZ_SNYV01000019.1"/>
</dbReference>
<dbReference type="AlphaFoldDB" id="A0A4R6W4C0"/>
<evidence type="ECO:0000256" key="5">
    <source>
        <dbReference type="ARBA" id="ARBA00023237"/>
    </source>
</evidence>
<comment type="caution">
    <text evidence="9">The sequence shown here is derived from an EMBL/GenBank/DDBJ whole genome shotgun (WGS) entry which is preliminary data.</text>
</comment>
<dbReference type="InterPro" id="IPR011990">
    <property type="entry name" value="TPR-like_helical_dom_sf"/>
</dbReference>
<sequence length="548" mass="61796">MKRKNLIKILTGSVLLFSLSSCNSFLEVTPTDQVSDASLWVNKDNADLFLNNVYSSITSPFGTFDPGENWSDNSINGVNGQRSHAVYAISAYNAENVEGTEHRWGLYAAIRKANLFIERVSEGSLDENWKKLRLAEARFLRAYFYNILWTSHGSVPIVTKVLNQNTQGEAIFQANNTAEEVFKFITDECEAAAQDLPKSAELGRATQGAALTLKGWAQVFWASPLYNTNNDLQRWEAAAETNKRVMDLKVYSLFADYNEQFFEANNNNKESIFQRRHLGGTVLGSSREGLQGPTFVRSASKSYGGVNPTQEMVDAYFMKNGLPITDPNSGYDPQKPYTNREKRFYQSIVYDGSEWKGDIMIMKQGVGSKNATDVSNVNEATNTGYYLRKGINPQYDVLGPNRLSSASYTIFRYAEVLLSYAEALNEAKGAVPEVYEAIKLLRDRSDLPNFPAGLNQSDMRKLIQQERRVELAFEEKRWLDIIRLKQAEVVLNQHSHGILIEDVAGTTVYKVFEAPNGKRVFDKTKNYLLPIPQDALDRNKKLTPTPNY</sequence>
<dbReference type="OrthoDB" id="5694214at2"/>
<accession>A0A4R6W4C0</accession>
<dbReference type="SUPFAM" id="SSF48452">
    <property type="entry name" value="TPR-like"/>
    <property type="match status" value="1"/>
</dbReference>
<evidence type="ECO:0000313" key="9">
    <source>
        <dbReference type="EMBL" id="TDQ73428.1"/>
    </source>
</evidence>
<dbReference type="InterPro" id="IPR012944">
    <property type="entry name" value="SusD_RagB_dom"/>
</dbReference>
<keyword evidence="10" id="KW-1185">Reference proteome</keyword>